<dbReference type="InterPro" id="IPR002500">
    <property type="entry name" value="PAPS_reduct_dom"/>
</dbReference>
<dbReference type="PANTHER" id="PTHR30083">
    <property type="entry name" value="TRANSCRIPTIONAL REGULATOR-RELATED"/>
    <property type="match status" value="1"/>
</dbReference>
<dbReference type="RefSeq" id="WP_005978671.1">
    <property type="nucleotide sequence ID" value="NZ_JAJAVL010000001.1"/>
</dbReference>
<evidence type="ECO:0000313" key="3">
    <source>
        <dbReference type="Proteomes" id="UP000249008"/>
    </source>
</evidence>
<dbReference type="GO" id="GO:0071453">
    <property type="term" value="P:cellular response to oxygen levels"/>
    <property type="evidence" value="ECO:0007669"/>
    <property type="project" value="TreeGrafter"/>
</dbReference>
<dbReference type="EMBL" id="LS483487">
    <property type="protein sequence ID" value="SQI99345.1"/>
    <property type="molecule type" value="Genomic_DNA"/>
</dbReference>
<dbReference type="InterPro" id="IPR021845">
    <property type="entry name" value="DUF3440"/>
</dbReference>
<gene>
    <name evidence="2" type="ORF">NCTC12112_00054</name>
</gene>
<organism evidence="2 3">
    <name type="scientific">Fusobacterium ulcerans</name>
    <dbReference type="NCBI Taxonomy" id="861"/>
    <lineage>
        <taxon>Bacteria</taxon>
        <taxon>Fusobacteriati</taxon>
        <taxon>Fusobacteriota</taxon>
        <taxon>Fusobacteriia</taxon>
        <taxon>Fusobacteriales</taxon>
        <taxon>Fusobacteriaceae</taxon>
        <taxon>Fusobacterium</taxon>
    </lineage>
</organism>
<dbReference type="PANTHER" id="PTHR30083:SF0">
    <property type="entry name" value="3'-PHOSPHOADENOSINE 5'-PHOSPHOSULFATE SULFOTRANSFERASE (PAPS REDUCTASE)_FAD SYNTHETASE"/>
    <property type="match status" value="1"/>
</dbReference>
<dbReference type="Gene3D" id="3.40.50.620">
    <property type="entry name" value="HUPs"/>
    <property type="match status" value="1"/>
</dbReference>
<proteinExistence type="predicted"/>
<name>A0AAX2J6K5_9FUSO</name>
<dbReference type="Proteomes" id="UP000249008">
    <property type="component" value="Chromosome 1"/>
</dbReference>
<dbReference type="SUPFAM" id="SSF52402">
    <property type="entry name" value="Adenine nucleotide alpha hydrolases-like"/>
    <property type="match status" value="1"/>
</dbReference>
<dbReference type="Pfam" id="PF11922">
    <property type="entry name" value="DUF3440"/>
    <property type="match status" value="1"/>
</dbReference>
<dbReference type="AlphaFoldDB" id="A0AAX2J6K5"/>
<feature type="domain" description="Phosphoadenosine phosphosulphate reductase" evidence="1">
    <location>
        <begin position="25"/>
        <end position="233"/>
    </location>
</feature>
<dbReference type="GO" id="GO:0003824">
    <property type="term" value="F:catalytic activity"/>
    <property type="evidence" value="ECO:0007669"/>
    <property type="project" value="InterPro"/>
</dbReference>
<accession>A0AAX2J6K5</accession>
<dbReference type="InterPro" id="IPR014729">
    <property type="entry name" value="Rossmann-like_a/b/a_fold"/>
</dbReference>
<dbReference type="KEGG" id="ful:C4N20_07535"/>
<evidence type="ECO:0000259" key="1">
    <source>
        <dbReference type="Pfam" id="PF01507"/>
    </source>
</evidence>
<evidence type="ECO:0000313" key="2">
    <source>
        <dbReference type="EMBL" id="SQI99345.1"/>
    </source>
</evidence>
<protein>
    <submittedName>
        <fullName evidence="2">Predicted phosphoadenosine phosphosulfate sulfotransferase</fullName>
    </submittedName>
</protein>
<dbReference type="Pfam" id="PF01507">
    <property type="entry name" value="PAPS_reduct"/>
    <property type="match status" value="1"/>
</dbReference>
<sequence>MYTNKNVLEASRDRISFLFDNFKNICVAISGGKDSTVLAYLTLKEAVKRNRKVGLFFLDEEVVYSSTVKQIKYLMNLFPENTINYWLQVEFNLTNATSITEGQLKCWEKNKSHLWMRPKEKNSIQNKPWDIETETIRDKNKGFGFYDAIENFQRLKKDTVFLVGLRATESPNRWGAVVKNPVNINGTFIYWGTKLKYENFSFYPIYDWNFHDVWKYIYDEKLKYSKIYDYQYKKGTGLREIRVSSLIHEKSFKALVDLPEFEPKTYDRLLKRIAGISIGNLYGKDSKMLRCTKLPKNYDSWREYRDFLLKTYPNKTTKRIFQKRFQKHLENEYVARQQCKQLILNDYENNLPVDNRKDPRLEKLKKWRAIL</sequence>
<reference evidence="2 3" key="1">
    <citation type="submission" date="2018-06" db="EMBL/GenBank/DDBJ databases">
        <authorList>
            <consortium name="Pathogen Informatics"/>
            <person name="Doyle S."/>
        </authorList>
    </citation>
    <scope>NUCLEOTIDE SEQUENCE [LARGE SCALE GENOMIC DNA]</scope>
    <source>
        <strain evidence="2 3">NCTC12112</strain>
    </source>
</reference>